<dbReference type="AlphaFoldDB" id="A0A6J4MEE2"/>
<feature type="compositionally biased region" description="Basic residues" evidence="1">
    <location>
        <begin position="60"/>
        <end position="69"/>
    </location>
</feature>
<reference evidence="2" key="1">
    <citation type="submission" date="2020-02" db="EMBL/GenBank/DDBJ databases">
        <authorList>
            <person name="Meier V. D."/>
        </authorList>
    </citation>
    <scope>NUCLEOTIDE SEQUENCE</scope>
    <source>
        <strain evidence="2">AVDCRST_MAG89</strain>
    </source>
</reference>
<evidence type="ECO:0000256" key="1">
    <source>
        <dbReference type="SAM" id="MobiDB-lite"/>
    </source>
</evidence>
<evidence type="ECO:0000313" key="2">
    <source>
        <dbReference type="EMBL" id="CAA9355747.1"/>
    </source>
</evidence>
<accession>A0A6J4MEE2</accession>
<feature type="non-terminal residue" evidence="2">
    <location>
        <position position="1"/>
    </location>
</feature>
<dbReference type="EMBL" id="CADCTV010000715">
    <property type="protein sequence ID" value="CAA9355747.1"/>
    <property type="molecule type" value="Genomic_DNA"/>
</dbReference>
<organism evidence="2">
    <name type="scientific">uncultured Gemmatimonadota bacterium</name>
    <dbReference type="NCBI Taxonomy" id="203437"/>
    <lineage>
        <taxon>Bacteria</taxon>
        <taxon>Pseudomonadati</taxon>
        <taxon>Gemmatimonadota</taxon>
        <taxon>environmental samples</taxon>
    </lineage>
</organism>
<protein>
    <submittedName>
        <fullName evidence="2">Uncharacterized protein</fullName>
    </submittedName>
</protein>
<feature type="compositionally biased region" description="Low complexity" evidence="1">
    <location>
        <begin position="119"/>
        <end position="128"/>
    </location>
</feature>
<gene>
    <name evidence="2" type="ORF">AVDCRST_MAG89-3419</name>
</gene>
<feature type="compositionally biased region" description="Low complexity" evidence="1">
    <location>
        <begin position="77"/>
        <end position="96"/>
    </location>
</feature>
<feature type="region of interest" description="Disordered" evidence="1">
    <location>
        <begin position="1"/>
        <end position="159"/>
    </location>
</feature>
<sequence length="182" mass="19317">ARDRAAYRRALAFGPRRAPGGARLVPECRRRAPRRRLDDALAARQVDPRRDHRAPGAHVSRVHRRGDHRRGHEAEADALSPAHAEAAPAATHALPSQVPQGCPRPAGGAATHPQRIARRGPGAAAGAERAVRARGRGGARGGDAGPHASLLRPGGLEPRHAVLRAAHRASSRADREEGRKCV</sequence>
<feature type="compositionally biased region" description="Basic and acidic residues" evidence="1">
    <location>
        <begin position="26"/>
        <end position="54"/>
    </location>
</feature>
<feature type="non-terminal residue" evidence="2">
    <location>
        <position position="182"/>
    </location>
</feature>
<proteinExistence type="predicted"/>
<name>A0A6J4MEE2_9BACT</name>